<keyword evidence="3" id="KW-1185">Reference proteome</keyword>
<dbReference type="Proteomes" id="UP000617426">
    <property type="component" value="Unassembled WGS sequence"/>
</dbReference>
<dbReference type="EMBL" id="JACHMK010000001">
    <property type="protein sequence ID" value="MBB6334957.1"/>
    <property type="molecule type" value="Genomic_DNA"/>
</dbReference>
<evidence type="ECO:0000313" key="2">
    <source>
        <dbReference type="EMBL" id="MBB6334957.1"/>
    </source>
</evidence>
<accession>A0A7K0K8P0</accession>
<sequence>MSDKRVSIEELDPEQQERIGRAPLPMPSTLRHRRNKIYQLGKFIVMNLRIMDIVIREKIAS</sequence>
<evidence type="ECO:0000313" key="3">
    <source>
        <dbReference type="Proteomes" id="UP000617426"/>
    </source>
</evidence>
<protein>
    <submittedName>
        <fullName evidence="2">Uncharacterized protein</fullName>
    </submittedName>
</protein>
<comment type="caution">
    <text evidence="2">The sequence shown here is derived from an EMBL/GenBank/DDBJ whole genome shotgun (WGS) entry which is preliminary data.</text>
</comment>
<dbReference type="GeneID" id="85977585"/>
<proteinExistence type="predicted"/>
<organism evidence="2 3">
    <name type="scientific">Schaalia hyovaginalis</name>
    <dbReference type="NCBI Taxonomy" id="29316"/>
    <lineage>
        <taxon>Bacteria</taxon>
        <taxon>Bacillati</taxon>
        <taxon>Actinomycetota</taxon>
        <taxon>Actinomycetes</taxon>
        <taxon>Actinomycetales</taxon>
        <taxon>Actinomycetaceae</taxon>
        <taxon>Schaalia</taxon>
    </lineage>
</organism>
<evidence type="ECO:0000256" key="1">
    <source>
        <dbReference type="SAM" id="MobiDB-lite"/>
    </source>
</evidence>
<feature type="region of interest" description="Disordered" evidence="1">
    <location>
        <begin position="1"/>
        <end position="27"/>
    </location>
</feature>
<dbReference type="AlphaFoldDB" id="A0A7K0K8P0"/>
<reference evidence="2" key="1">
    <citation type="submission" date="2020-08" db="EMBL/GenBank/DDBJ databases">
        <title>Sequencing the genomes of 1000 actinobacteria strains.</title>
        <authorList>
            <person name="Klenk H.-P."/>
        </authorList>
    </citation>
    <scope>NUCLEOTIDE SEQUENCE</scope>
    <source>
        <strain evidence="2">DSM 10695</strain>
    </source>
</reference>
<dbReference type="RefSeq" id="WP_154477245.1">
    <property type="nucleotide sequence ID" value="NZ_JACHMK010000001.1"/>
</dbReference>
<name>A0A7K0K8P0_9ACTO</name>
<gene>
    <name evidence="2" type="ORF">HD592_001522</name>
</gene>
<dbReference type="OrthoDB" id="3837971at2"/>